<dbReference type="GO" id="GO:0005737">
    <property type="term" value="C:cytoplasm"/>
    <property type="evidence" value="ECO:0007669"/>
    <property type="project" value="UniProtKB-SubCell"/>
</dbReference>
<evidence type="ECO:0000313" key="15">
    <source>
        <dbReference type="EMBL" id="EIJ71923.1"/>
    </source>
</evidence>
<comment type="caution">
    <text evidence="15">The sequence shown here is derived from an EMBL/GenBank/DDBJ whole genome shotgun (WGS) entry which is preliminary data.</text>
</comment>
<dbReference type="Gene3D" id="3.20.20.70">
    <property type="entry name" value="Aldolase class I"/>
    <property type="match status" value="1"/>
</dbReference>
<dbReference type="InterPro" id="IPR058240">
    <property type="entry name" value="rSAM_sf"/>
</dbReference>
<evidence type="ECO:0000256" key="8">
    <source>
        <dbReference type="ARBA" id="ARBA00022723"/>
    </source>
</evidence>
<dbReference type="eggNOG" id="COG1180">
    <property type="taxonomic scope" value="Bacteria"/>
</dbReference>
<dbReference type="InterPro" id="IPR034457">
    <property type="entry name" value="Organic_radical-activating"/>
</dbReference>
<evidence type="ECO:0000256" key="6">
    <source>
        <dbReference type="ARBA" id="ARBA00022526"/>
    </source>
</evidence>
<dbReference type="Pfam" id="PF04055">
    <property type="entry name" value="Radical_SAM"/>
    <property type="match status" value="1"/>
</dbReference>
<dbReference type="SFLD" id="SFLDG01066">
    <property type="entry name" value="organic_radical-activating_enz"/>
    <property type="match status" value="1"/>
</dbReference>
<comment type="function">
    <text evidence="1">Activation of pyruvate formate-lyase 1 under anaerobic conditions by generation of an organic free radical, using S-adenosylmethionine and reduced flavodoxin as cosubstrates to produce 5'-deoxy-adenosine.</text>
</comment>
<evidence type="ECO:0000259" key="14">
    <source>
        <dbReference type="PROSITE" id="PS51918"/>
    </source>
</evidence>
<keyword evidence="8 13" id="KW-0479">Metal-binding</keyword>
<organism evidence="15 16">
    <name type="scientific">Pasteurella bettyae CCUG 2042</name>
    <dbReference type="NCBI Taxonomy" id="1095749"/>
    <lineage>
        <taxon>Bacteria</taxon>
        <taxon>Pseudomonadati</taxon>
        <taxon>Pseudomonadota</taxon>
        <taxon>Gammaproteobacteria</taxon>
        <taxon>Pasteurellales</taxon>
        <taxon>Pasteurellaceae</taxon>
        <taxon>Pasteurella</taxon>
    </lineage>
</organism>
<reference evidence="15 16" key="1">
    <citation type="submission" date="2012-03" db="EMBL/GenBank/DDBJ databases">
        <authorList>
            <person name="Harkins D.M."/>
            <person name="Madupu R."/>
            <person name="Durkin A.S."/>
            <person name="Torralba M."/>
            <person name="Methe B."/>
            <person name="Sutton G.G."/>
            <person name="Nelson K.E."/>
        </authorList>
    </citation>
    <scope>NUCLEOTIDE SEQUENCE [LARGE SCALE GENOMIC DNA]</scope>
    <source>
        <strain evidence="15 16">CCUG 2042</strain>
    </source>
</reference>
<keyword evidence="11 13" id="KW-0411">Iron-sulfur</keyword>
<dbReference type="SUPFAM" id="SSF102114">
    <property type="entry name" value="Radical SAM enzymes"/>
    <property type="match status" value="1"/>
</dbReference>
<dbReference type="PROSITE" id="PS51918">
    <property type="entry name" value="RADICAL_SAM"/>
    <property type="match status" value="1"/>
</dbReference>
<dbReference type="InterPro" id="IPR012839">
    <property type="entry name" value="Organic_radical_activase"/>
</dbReference>
<keyword evidence="7 13" id="KW-0949">S-adenosyl-L-methionine</keyword>
<comment type="function">
    <text evidence="13">Activation of pyruvate formate-lyase under anaerobic conditions by generation of an organic free radical, using S-adenosylmethionine and reduced flavodoxin as cosubstrates to produce 5'-deoxy-adenosine.</text>
</comment>
<evidence type="ECO:0000256" key="11">
    <source>
        <dbReference type="ARBA" id="ARBA00023014"/>
    </source>
</evidence>
<dbReference type="InterPro" id="IPR007197">
    <property type="entry name" value="rSAM"/>
</dbReference>
<evidence type="ECO:0000256" key="7">
    <source>
        <dbReference type="ARBA" id="ARBA00022691"/>
    </source>
</evidence>
<keyword evidence="6" id="KW-0119">Carbohydrate metabolism</keyword>
<accession>I3DJN0</accession>
<comment type="cofactor">
    <cofactor evidence="13">
        <name>[4Fe-4S] cluster</name>
        <dbReference type="ChEBI" id="CHEBI:49883"/>
    </cofactor>
    <text evidence="13">Binds 1 [4Fe-4S] cluster. The cluster is coordinated with 3 cysteines and an exchangeable S-adenosyl-L-methionine.</text>
</comment>
<dbReference type="InterPro" id="IPR034465">
    <property type="entry name" value="Pyruvate_for-lyase_activase"/>
</dbReference>
<evidence type="ECO:0000256" key="12">
    <source>
        <dbReference type="ARBA" id="ARBA00047533"/>
    </source>
</evidence>
<dbReference type="EMBL" id="AJSX01000004">
    <property type="protein sequence ID" value="EIJ71923.1"/>
    <property type="molecule type" value="Genomic_DNA"/>
</dbReference>
<dbReference type="PANTHER" id="PTHR30352">
    <property type="entry name" value="PYRUVATE FORMATE-LYASE-ACTIVATING ENZYME"/>
    <property type="match status" value="1"/>
</dbReference>
<dbReference type="NCBIfam" id="NF008356">
    <property type="entry name" value="PRK11145.1"/>
    <property type="match status" value="1"/>
</dbReference>
<keyword evidence="4 13" id="KW-0004">4Fe-4S</keyword>
<feature type="domain" description="Radical SAM core" evidence="14">
    <location>
        <begin position="16"/>
        <end position="243"/>
    </location>
</feature>
<keyword evidence="6" id="KW-0313">Glucose metabolism</keyword>
<dbReference type="PROSITE" id="PS01087">
    <property type="entry name" value="RADICAL_ACTIVATING"/>
    <property type="match status" value="1"/>
</dbReference>
<dbReference type="PANTHER" id="PTHR30352:SF5">
    <property type="entry name" value="PYRUVATE FORMATE-LYASE 1-ACTIVATING ENZYME"/>
    <property type="match status" value="1"/>
</dbReference>
<dbReference type="EC" id="1.97.1.4" evidence="13"/>
<dbReference type="GO" id="GO:0046872">
    <property type="term" value="F:metal ion binding"/>
    <property type="evidence" value="ECO:0007669"/>
    <property type="project" value="UniProtKB-UniRule"/>
</dbReference>
<dbReference type="NCBIfam" id="TIGR02493">
    <property type="entry name" value="PFLA"/>
    <property type="match status" value="1"/>
</dbReference>
<sequence>MSVLGRFHSYETCGTVDGPGIRFILFLQGCLMRCKYCHNRDTWDLHGGKEISVEDLMKEVVTYRHFMNASGGGVTASGGEAILQAEFVRDWFRACHEVGINTCLDTNGFVRHHDHIIDELIDETDLVMLDLKEMNERIHESLIGVPNKRVLDFAKYLAERNKRTWIRHVVVPGYTDNDDDIHMLGYFIKDMQNIEKVELLPYHRLGAHKWEVLGDKYELEDVKPPTKELMEHVKGILEGYGLKNVKY</sequence>
<keyword evidence="9 13" id="KW-0560">Oxidoreductase</keyword>
<evidence type="ECO:0000256" key="9">
    <source>
        <dbReference type="ARBA" id="ARBA00023002"/>
    </source>
</evidence>
<dbReference type="PIRSF" id="PIRSF000371">
    <property type="entry name" value="PFL_act_enz"/>
    <property type="match status" value="1"/>
</dbReference>
<dbReference type="InterPro" id="IPR012838">
    <property type="entry name" value="PFL1_activating"/>
</dbReference>
<name>I3DJN0_9PAST</name>
<dbReference type="GO" id="GO:0051539">
    <property type="term" value="F:4 iron, 4 sulfur cluster binding"/>
    <property type="evidence" value="ECO:0007669"/>
    <property type="project" value="UniProtKB-UniRule"/>
</dbReference>
<comment type="subcellular location">
    <subcellularLocation>
        <location evidence="2 13">Cytoplasm</location>
    </subcellularLocation>
</comment>
<dbReference type="SFLD" id="SFLDG01118">
    <property type="entry name" value="activating_enzymes__group_2"/>
    <property type="match status" value="1"/>
</dbReference>
<dbReference type="AlphaFoldDB" id="I3DJN0"/>
<dbReference type="GO" id="GO:0016829">
    <property type="term" value="F:lyase activity"/>
    <property type="evidence" value="ECO:0007669"/>
    <property type="project" value="UniProtKB-KW"/>
</dbReference>
<evidence type="ECO:0000256" key="13">
    <source>
        <dbReference type="RuleBase" id="RU362053"/>
    </source>
</evidence>
<dbReference type="InterPro" id="IPR013785">
    <property type="entry name" value="Aldolase_TIM"/>
</dbReference>
<evidence type="ECO:0000256" key="3">
    <source>
        <dbReference type="ARBA" id="ARBA00009777"/>
    </source>
</evidence>
<dbReference type="InterPro" id="IPR040074">
    <property type="entry name" value="BssD/PflA/YjjW"/>
</dbReference>
<keyword evidence="15" id="KW-0670">Pyruvate</keyword>
<comment type="similarity">
    <text evidence="3 13">Belongs to the organic radical-activating enzymes family.</text>
</comment>
<gene>
    <name evidence="15" type="primary">pflA</name>
    <name evidence="15" type="ORF">HMPREF1052_1153</name>
</gene>
<keyword evidence="5 13" id="KW-0963">Cytoplasm</keyword>
<dbReference type="SFLD" id="SFLDF00278">
    <property type="entry name" value="pyruvate_formate-lyase_activas"/>
    <property type="match status" value="1"/>
</dbReference>
<keyword evidence="16" id="KW-1185">Reference proteome</keyword>
<dbReference type="Proteomes" id="UP000006457">
    <property type="component" value="Unassembled WGS sequence"/>
</dbReference>
<proteinExistence type="inferred from homology"/>
<dbReference type="PATRIC" id="fig|1095749.3.peg.168"/>
<dbReference type="GO" id="GO:0043365">
    <property type="term" value="F:[formate-C-acetyltransferase]-activating enzyme activity"/>
    <property type="evidence" value="ECO:0007669"/>
    <property type="project" value="UniProtKB-UniRule"/>
</dbReference>
<comment type="catalytic activity">
    <reaction evidence="12 13">
        <text>glycyl-[formate C-acetyltransferase] + reduced [flavodoxin] + S-adenosyl-L-methionine = glycin-2-yl radical-[formate C-acetyltransferase] + semiquinone [flavodoxin] + 5'-deoxyadenosine + L-methionine + H(+)</text>
        <dbReference type="Rhea" id="RHEA:19225"/>
        <dbReference type="Rhea" id="RHEA-COMP:10622"/>
        <dbReference type="Rhea" id="RHEA-COMP:12190"/>
        <dbReference type="Rhea" id="RHEA-COMP:12191"/>
        <dbReference type="Rhea" id="RHEA-COMP:14480"/>
        <dbReference type="ChEBI" id="CHEBI:15378"/>
        <dbReference type="ChEBI" id="CHEBI:17319"/>
        <dbReference type="ChEBI" id="CHEBI:29947"/>
        <dbReference type="ChEBI" id="CHEBI:32722"/>
        <dbReference type="ChEBI" id="CHEBI:57618"/>
        <dbReference type="ChEBI" id="CHEBI:57844"/>
        <dbReference type="ChEBI" id="CHEBI:59789"/>
        <dbReference type="ChEBI" id="CHEBI:140311"/>
        <dbReference type="EC" id="1.97.1.4"/>
    </reaction>
</comment>
<protein>
    <recommendedName>
        <fullName evidence="13">Pyruvate formate-lyase-activating enzyme</fullName>
        <ecNumber evidence="13">1.97.1.4</ecNumber>
    </recommendedName>
</protein>
<keyword evidence="15" id="KW-0456">Lyase</keyword>
<evidence type="ECO:0000256" key="5">
    <source>
        <dbReference type="ARBA" id="ARBA00022490"/>
    </source>
</evidence>
<evidence type="ECO:0000256" key="4">
    <source>
        <dbReference type="ARBA" id="ARBA00022485"/>
    </source>
</evidence>
<dbReference type="OrthoDB" id="9782387at2"/>
<keyword evidence="10 13" id="KW-0408">Iron</keyword>
<dbReference type="RefSeq" id="WP_005758626.1">
    <property type="nucleotide sequence ID" value="NZ_AJSX01000004.1"/>
</dbReference>
<dbReference type="GO" id="GO:0006006">
    <property type="term" value="P:glucose metabolic process"/>
    <property type="evidence" value="ECO:0007669"/>
    <property type="project" value="UniProtKB-KW"/>
</dbReference>
<evidence type="ECO:0000313" key="16">
    <source>
        <dbReference type="Proteomes" id="UP000006457"/>
    </source>
</evidence>
<evidence type="ECO:0000256" key="10">
    <source>
        <dbReference type="ARBA" id="ARBA00023004"/>
    </source>
</evidence>
<dbReference type="InterPro" id="IPR001989">
    <property type="entry name" value="Radical_activat_CS"/>
</dbReference>
<dbReference type="SFLD" id="SFLDS00029">
    <property type="entry name" value="Radical_SAM"/>
    <property type="match status" value="1"/>
</dbReference>
<evidence type="ECO:0000256" key="2">
    <source>
        <dbReference type="ARBA" id="ARBA00004496"/>
    </source>
</evidence>
<evidence type="ECO:0000256" key="1">
    <source>
        <dbReference type="ARBA" id="ARBA00002918"/>
    </source>
</evidence>
<dbReference type="CDD" id="cd01335">
    <property type="entry name" value="Radical_SAM"/>
    <property type="match status" value="1"/>
</dbReference>